<dbReference type="PRINTS" id="PR00719">
    <property type="entry name" value="LMWPTPASE"/>
</dbReference>
<keyword evidence="8" id="KW-1185">Reference proteome</keyword>
<protein>
    <recommendedName>
        <fullName evidence="2">protein-tyrosine-phosphatase</fullName>
        <ecNumber evidence="2">3.1.3.48</ecNumber>
    </recommendedName>
</protein>
<organism evidence="7 8">
    <name type="scientific">Spectribacter hydrogenoxidans</name>
    <dbReference type="NCBI Taxonomy" id="3075608"/>
    <lineage>
        <taxon>Bacteria</taxon>
        <taxon>Pseudomonadati</taxon>
        <taxon>Pseudomonadota</taxon>
        <taxon>Gammaproteobacteria</taxon>
        <taxon>Salinisphaerales</taxon>
        <taxon>Salinisphaeraceae</taxon>
        <taxon>Spectribacter</taxon>
    </lineage>
</organism>
<evidence type="ECO:0000256" key="2">
    <source>
        <dbReference type="ARBA" id="ARBA00013064"/>
    </source>
</evidence>
<evidence type="ECO:0000259" key="6">
    <source>
        <dbReference type="SMART" id="SM00226"/>
    </source>
</evidence>
<dbReference type="EMBL" id="JAVRIB010000002">
    <property type="protein sequence ID" value="MDT0633936.1"/>
    <property type="molecule type" value="Genomic_DNA"/>
</dbReference>
<dbReference type="Gene3D" id="3.40.50.2300">
    <property type="match status" value="1"/>
</dbReference>
<keyword evidence="3 7" id="KW-0378">Hydrolase</keyword>
<sequence>MRLILIKRVSTVCTGNICRSPLAEAILRKALPECEVTSAGVGALVGYPAEDHAQAIASENGLDIMTHRARQVTAAWAAEQDLILTMDAGHNEWFFRHAPQIRGRIFLLGHWQNTTEVPDPYGHDRAAFEKAFAQISAFSADWISRIRVMNG</sequence>
<comment type="caution">
    <text evidence="7">The sequence shown here is derived from an EMBL/GenBank/DDBJ whole genome shotgun (WGS) entry which is preliminary data.</text>
</comment>
<dbReference type="SUPFAM" id="SSF52788">
    <property type="entry name" value="Phosphotyrosine protein phosphatases I"/>
    <property type="match status" value="1"/>
</dbReference>
<evidence type="ECO:0000256" key="4">
    <source>
        <dbReference type="ARBA" id="ARBA00022912"/>
    </source>
</evidence>
<dbReference type="Pfam" id="PF01451">
    <property type="entry name" value="LMWPc"/>
    <property type="match status" value="1"/>
</dbReference>
<reference evidence="7 8" key="1">
    <citation type="submission" date="2023-09" db="EMBL/GenBank/DDBJ databases">
        <authorList>
            <person name="Rey-Velasco X."/>
        </authorList>
    </citation>
    <scope>NUCLEOTIDE SEQUENCE [LARGE SCALE GENOMIC DNA]</scope>
    <source>
        <strain evidence="7 8">W335</strain>
    </source>
</reference>
<keyword evidence="4" id="KW-0904">Protein phosphatase</keyword>
<feature type="domain" description="Phosphotyrosine protein phosphatase I" evidence="6">
    <location>
        <begin position="7"/>
        <end position="145"/>
    </location>
</feature>
<proteinExistence type="inferred from homology"/>
<comment type="similarity">
    <text evidence="1">Belongs to the low molecular weight phosphotyrosine protein phosphatase family.</text>
</comment>
<dbReference type="CDD" id="cd16343">
    <property type="entry name" value="LMWPTP"/>
    <property type="match status" value="1"/>
</dbReference>
<dbReference type="RefSeq" id="WP_311651663.1">
    <property type="nucleotide sequence ID" value="NZ_JAVRIB010000002.1"/>
</dbReference>
<dbReference type="InterPro" id="IPR036196">
    <property type="entry name" value="Ptyr_pPase_sf"/>
</dbReference>
<dbReference type="PANTHER" id="PTHR11717:SF31">
    <property type="entry name" value="LOW MOLECULAR WEIGHT PROTEIN-TYROSINE-PHOSPHATASE ETP-RELATED"/>
    <property type="match status" value="1"/>
</dbReference>
<dbReference type="InterPro" id="IPR017867">
    <property type="entry name" value="Tyr_phospatase_low_mol_wt"/>
</dbReference>
<name>A0ABU3BXT1_9GAMM</name>
<comment type="catalytic activity">
    <reaction evidence="5">
        <text>O-phospho-L-tyrosyl-[protein] + H2O = L-tyrosyl-[protein] + phosphate</text>
        <dbReference type="Rhea" id="RHEA:10684"/>
        <dbReference type="Rhea" id="RHEA-COMP:10136"/>
        <dbReference type="Rhea" id="RHEA-COMP:20101"/>
        <dbReference type="ChEBI" id="CHEBI:15377"/>
        <dbReference type="ChEBI" id="CHEBI:43474"/>
        <dbReference type="ChEBI" id="CHEBI:46858"/>
        <dbReference type="ChEBI" id="CHEBI:61978"/>
        <dbReference type="EC" id="3.1.3.48"/>
    </reaction>
</comment>
<dbReference type="Proteomes" id="UP001251857">
    <property type="component" value="Unassembled WGS sequence"/>
</dbReference>
<dbReference type="PANTHER" id="PTHR11717">
    <property type="entry name" value="LOW MOLECULAR WEIGHT PROTEIN TYROSINE PHOSPHATASE"/>
    <property type="match status" value="1"/>
</dbReference>
<dbReference type="EC" id="3.1.3.48" evidence="2"/>
<dbReference type="InterPro" id="IPR023485">
    <property type="entry name" value="Ptyr_pPase"/>
</dbReference>
<dbReference type="SMART" id="SM00226">
    <property type="entry name" value="LMWPc"/>
    <property type="match status" value="1"/>
</dbReference>
<accession>A0ABU3BXT1</accession>
<evidence type="ECO:0000256" key="3">
    <source>
        <dbReference type="ARBA" id="ARBA00022801"/>
    </source>
</evidence>
<evidence type="ECO:0000313" key="8">
    <source>
        <dbReference type="Proteomes" id="UP001251857"/>
    </source>
</evidence>
<dbReference type="GO" id="GO:0004725">
    <property type="term" value="F:protein tyrosine phosphatase activity"/>
    <property type="evidence" value="ECO:0007669"/>
    <property type="project" value="UniProtKB-EC"/>
</dbReference>
<evidence type="ECO:0000313" key="7">
    <source>
        <dbReference type="EMBL" id="MDT0633936.1"/>
    </source>
</evidence>
<gene>
    <name evidence="7" type="ORF">RM532_03080</name>
</gene>
<evidence type="ECO:0000256" key="1">
    <source>
        <dbReference type="ARBA" id="ARBA00011063"/>
    </source>
</evidence>
<dbReference type="InterPro" id="IPR050438">
    <property type="entry name" value="LMW_PTPase"/>
</dbReference>
<evidence type="ECO:0000256" key="5">
    <source>
        <dbReference type="ARBA" id="ARBA00051722"/>
    </source>
</evidence>